<gene>
    <name evidence="1" type="ORF">E2C01_088270</name>
</gene>
<evidence type="ECO:0000313" key="1">
    <source>
        <dbReference type="EMBL" id="MPC93148.1"/>
    </source>
</evidence>
<dbReference type="EMBL" id="VSRR010093779">
    <property type="protein sequence ID" value="MPC93148.1"/>
    <property type="molecule type" value="Genomic_DNA"/>
</dbReference>
<comment type="caution">
    <text evidence="1">The sequence shown here is derived from an EMBL/GenBank/DDBJ whole genome shotgun (WGS) entry which is preliminary data.</text>
</comment>
<dbReference type="Proteomes" id="UP000324222">
    <property type="component" value="Unassembled WGS sequence"/>
</dbReference>
<dbReference type="AlphaFoldDB" id="A0A5B7JJE2"/>
<evidence type="ECO:0000313" key="2">
    <source>
        <dbReference type="Proteomes" id="UP000324222"/>
    </source>
</evidence>
<sequence length="69" mass="7103">MESPIASHQSPLLLASVCPGPGIDSALHHAGQKCECALLLFFLAVTAPYKAARVTCAWVQLRAGDGAAA</sequence>
<organism evidence="1 2">
    <name type="scientific">Portunus trituberculatus</name>
    <name type="common">Swimming crab</name>
    <name type="synonym">Neptunus trituberculatus</name>
    <dbReference type="NCBI Taxonomy" id="210409"/>
    <lineage>
        <taxon>Eukaryota</taxon>
        <taxon>Metazoa</taxon>
        <taxon>Ecdysozoa</taxon>
        <taxon>Arthropoda</taxon>
        <taxon>Crustacea</taxon>
        <taxon>Multicrustacea</taxon>
        <taxon>Malacostraca</taxon>
        <taxon>Eumalacostraca</taxon>
        <taxon>Eucarida</taxon>
        <taxon>Decapoda</taxon>
        <taxon>Pleocyemata</taxon>
        <taxon>Brachyura</taxon>
        <taxon>Eubrachyura</taxon>
        <taxon>Portunoidea</taxon>
        <taxon>Portunidae</taxon>
        <taxon>Portuninae</taxon>
        <taxon>Portunus</taxon>
    </lineage>
</organism>
<protein>
    <submittedName>
        <fullName evidence="1">Uncharacterized protein</fullName>
    </submittedName>
</protein>
<accession>A0A5B7JJE2</accession>
<proteinExistence type="predicted"/>
<reference evidence="1 2" key="1">
    <citation type="submission" date="2019-05" db="EMBL/GenBank/DDBJ databases">
        <title>Another draft genome of Portunus trituberculatus and its Hox gene families provides insights of decapod evolution.</title>
        <authorList>
            <person name="Jeong J.-H."/>
            <person name="Song I."/>
            <person name="Kim S."/>
            <person name="Choi T."/>
            <person name="Kim D."/>
            <person name="Ryu S."/>
            <person name="Kim W."/>
        </authorList>
    </citation>
    <scope>NUCLEOTIDE SEQUENCE [LARGE SCALE GENOMIC DNA]</scope>
    <source>
        <tissue evidence="1">Muscle</tissue>
    </source>
</reference>
<keyword evidence="2" id="KW-1185">Reference proteome</keyword>
<name>A0A5B7JJE2_PORTR</name>